<evidence type="ECO:0000256" key="2">
    <source>
        <dbReference type="SAM" id="SignalP"/>
    </source>
</evidence>
<reference evidence="5 6" key="2">
    <citation type="submission" date="2016-09" db="EMBL/GenBank/DDBJ databases">
        <authorList>
            <person name="Laine KS P."/>
        </authorList>
    </citation>
    <scope>NUCLEOTIDE SEQUENCE [LARGE SCALE GENOMIC DNA]</scope>
    <source>
        <strain evidence="5">PFRJS-23</strain>
    </source>
</reference>
<dbReference type="EMBL" id="LT618793">
    <property type="protein sequence ID" value="SCQ74974.1"/>
    <property type="molecule type" value="Genomic_DNA"/>
</dbReference>
<reference evidence="4" key="1">
    <citation type="submission" date="2016-05" db="EMBL/GenBank/DDBJ databases">
        <authorList>
            <person name="Lavstsen T."/>
            <person name="Jespersen J.S."/>
        </authorList>
    </citation>
    <scope>NUCLEOTIDE SEQUENCE</scope>
    <source>
        <strain evidence="4">PFRJS10</strain>
    </source>
</reference>
<dbReference type="InterPro" id="IPR048052">
    <property type="entry name" value="FM1-like"/>
</dbReference>
<feature type="domain" description="Gram-positive pilin subunit D1 N-terminal" evidence="3">
    <location>
        <begin position="53"/>
        <end position="192"/>
    </location>
</feature>
<sequence length="379" mass="39533">MRMTTTLTRRTRWWRRFGAGVVAMVMASLAMFGASRASAADVGNPATIDPGATGTLNVNKRVNPTGTPTPGNGLEQANVTSDPLGGIEFVVKQIPGIDLTTQAGWDALAAMTVDQARTATQNVAGSSQTTNAAGLASFTGLPLGGYLVQEKLTPEQLASGLTPSPDFVVTLPLTHPTDLNAWLYTVHVYPKNAKSSITKTVDDAAAKVLGDPVNWTILGDIPSTGATDRYVITDAFDSRLDYVSATVKLSKGQVALAPEDYVITPAQGTTALAVTFTPAGLAKLWQAKSADNSVQVQVDVSTKVAGDIGDGIILNDARLFPSMSVDPGDPQSGVSVADPPVTKWGNIEITKKDAGTTMLAGAQFRVYPTPPTPRPAPTG</sequence>
<feature type="chain" id="PRO_5015078343" evidence="2">
    <location>
        <begin position="40"/>
        <end position="379"/>
    </location>
</feature>
<dbReference type="EMBL" id="LT576035">
    <property type="protein sequence ID" value="SBN37915.1"/>
    <property type="molecule type" value="Genomic_DNA"/>
</dbReference>
<evidence type="ECO:0000256" key="1">
    <source>
        <dbReference type="SAM" id="MobiDB-lite"/>
    </source>
</evidence>
<dbReference type="NCBIfam" id="TIGR04226">
    <property type="entry name" value="RrgB_K2N_iso_D2"/>
    <property type="match status" value="1"/>
</dbReference>
<dbReference type="AlphaFoldDB" id="A0A2C8AZS3"/>
<dbReference type="Gene3D" id="2.60.40.740">
    <property type="match status" value="1"/>
</dbReference>
<dbReference type="InterPro" id="IPR026466">
    <property type="entry name" value="Fim_isopep_form_D2_dom"/>
</dbReference>
<evidence type="ECO:0000259" key="3">
    <source>
        <dbReference type="Pfam" id="PF16555"/>
    </source>
</evidence>
<evidence type="ECO:0000313" key="6">
    <source>
        <dbReference type="Proteomes" id="UP000250080"/>
    </source>
</evidence>
<proteinExistence type="predicted"/>
<evidence type="ECO:0000313" key="5">
    <source>
        <dbReference type="EMBL" id="SCQ74974.1"/>
    </source>
</evidence>
<feature type="signal peptide" evidence="2">
    <location>
        <begin position="1"/>
        <end position="39"/>
    </location>
</feature>
<gene>
    <name evidence="4" type="ORF">PFR_JS10_272</name>
    <name evidence="5" type="ORF">PFR_JS23_327</name>
</gene>
<dbReference type="InterPro" id="IPR032364">
    <property type="entry name" value="GramPos_pilinD1_N"/>
</dbReference>
<organism evidence="5 6">
    <name type="scientific">Propionibacterium freudenreichii</name>
    <dbReference type="NCBI Taxonomy" id="1744"/>
    <lineage>
        <taxon>Bacteria</taxon>
        <taxon>Bacillati</taxon>
        <taxon>Actinomycetota</taxon>
        <taxon>Actinomycetes</taxon>
        <taxon>Propionibacteriales</taxon>
        <taxon>Propionibacteriaceae</taxon>
        <taxon>Propionibacterium</taxon>
    </lineage>
</organism>
<dbReference type="InterPro" id="IPR013783">
    <property type="entry name" value="Ig-like_fold"/>
</dbReference>
<dbReference type="Gene3D" id="2.60.40.10">
    <property type="entry name" value="Immunoglobulins"/>
    <property type="match status" value="1"/>
</dbReference>
<accession>A0A2C8AZS3</accession>
<name>A0A2C8AZS3_9ACTN</name>
<evidence type="ECO:0000313" key="4">
    <source>
        <dbReference type="EMBL" id="SBN37915.1"/>
    </source>
</evidence>
<feature type="compositionally biased region" description="Polar residues" evidence="1">
    <location>
        <begin position="54"/>
        <end position="77"/>
    </location>
</feature>
<protein>
    <submittedName>
        <fullName evidence="5">Type-2 fimbrial major subunit</fullName>
    </submittedName>
</protein>
<dbReference type="Pfam" id="PF16555">
    <property type="entry name" value="GramPos_pilinD1"/>
    <property type="match status" value="1"/>
</dbReference>
<dbReference type="NCBIfam" id="NF033902">
    <property type="entry name" value="iso_D2_wall_anc"/>
    <property type="match status" value="1"/>
</dbReference>
<dbReference type="GO" id="GO:0005975">
    <property type="term" value="P:carbohydrate metabolic process"/>
    <property type="evidence" value="ECO:0007669"/>
    <property type="project" value="UniProtKB-ARBA"/>
</dbReference>
<feature type="region of interest" description="Disordered" evidence="1">
    <location>
        <begin position="50"/>
        <end position="77"/>
    </location>
</feature>
<dbReference type="Proteomes" id="UP000250080">
    <property type="component" value="Chromosome I"/>
</dbReference>
<keyword evidence="2" id="KW-0732">Signal</keyword>